<dbReference type="PANTHER" id="PTHR45527:SF1">
    <property type="entry name" value="FATTY ACID SYNTHASE"/>
    <property type="match status" value="1"/>
</dbReference>
<reference evidence="2 3" key="1">
    <citation type="submission" date="2018-01" db="EMBL/GenBank/DDBJ databases">
        <authorList>
            <person name="Paulsen S."/>
            <person name="Gram L.K."/>
        </authorList>
    </citation>
    <scope>NUCLEOTIDE SEQUENCE [LARGE SCALE GENOMIC DNA]</scope>
    <source>
        <strain evidence="2 3">S3790</strain>
    </source>
</reference>
<dbReference type="EMBL" id="PNBX01000173">
    <property type="protein sequence ID" value="TMO61216.1"/>
    <property type="molecule type" value="Genomic_DNA"/>
</dbReference>
<dbReference type="GO" id="GO:0031177">
    <property type="term" value="F:phosphopantetheine binding"/>
    <property type="evidence" value="ECO:0007669"/>
    <property type="project" value="TreeGrafter"/>
</dbReference>
<protein>
    <recommendedName>
        <fullName evidence="1">Condensation domain-containing protein</fullName>
    </recommendedName>
</protein>
<organism evidence="2 3">
    <name type="scientific">Pseudoalteromonas aurantia</name>
    <dbReference type="NCBI Taxonomy" id="43654"/>
    <lineage>
        <taxon>Bacteria</taxon>
        <taxon>Pseudomonadati</taxon>
        <taxon>Pseudomonadota</taxon>
        <taxon>Gammaproteobacteria</taxon>
        <taxon>Alteromonadales</taxon>
        <taxon>Pseudoalteromonadaceae</taxon>
        <taxon>Pseudoalteromonas</taxon>
    </lineage>
</organism>
<name>A0A5S3UVC6_9GAMM</name>
<dbReference type="AlphaFoldDB" id="A0A5S3UVC6"/>
<dbReference type="Proteomes" id="UP000307217">
    <property type="component" value="Unassembled WGS sequence"/>
</dbReference>
<dbReference type="InterPro" id="IPR001242">
    <property type="entry name" value="Condensation_dom"/>
</dbReference>
<dbReference type="GO" id="GO:0043041">
    <property type="term" value="P:amino acid activation for nonribosomal peptide biosynthetic process"/>
    <property type="evidence" value="ECO:0007669"/>
    <property type="project" value="TreeGrafter"/>
</dbReference>
<feature type="non-terminal residue" evidence="2">
    <location>
        <position position="255"/>
    </location>
</feature>
<evidence type="ECO:0000259" key="1">
    <source>
        <dbReference type="Pfam" id="PF00668"/>
    </source>
</evidence>
<evidence type="ECO:0000313" key="3">
    <source>
        <dbReference type="Proteomes" id="UP000307217"/>
    </source>
</evidence>
<dbReference type="SUPFAM" id="SSF52777">
    <property type="entry name" value="CoA-dependent acyltransferases"/>
    <property type="match status" value="1"/>
</dbReference>
<accession>A0A5S3UVC6</accession>
<evidence type="ECO:0000313" key="2">
    <source>
        <dbReference type="EMBL" id="TMO61216.1"/>
    </source>
</evidence>
<gene>
    <name evidence="2" type="ORF">CWC19_21000</name>
</gene>
<sequence length="255" mass="28346">LTSDDTQQYWQQVTNMLEPIVIVGHANESAKAEIVRQDLGITKKETEQAKAYAASLGVSLKSVLLAVHLRALHALSGQSKLVTGMVTNGRPEAVGGEQLLGLFLNSLPFSTTTAALSWSEWIKQLAEQEHQLWSHRRYPMATLKRDMDGEALFSTLFNYTHFRAYAQESVGEALLFERGADGLTDAAFEHSNYPFILQAGMTPTGESIYLTLEVDTCRYTAQDLARFVACYRHSFTQMLTAPQTLCDKPLLQPEA</sequence>
<dbReference type="Gene3D" id="3.30.559.30">
    <property type="entry name" value="Nonribosomal peptide synthetase, condensation domain"/>
    <property type="match status" value="1"/>
</dbReference>
<proteinExistence type="predicted"/>
<dbReference type="RefSeq" id="WP_138593818.1">
    <property type="nucleotide sequence ID" value="NZ_PNBX01000173.1"/>
</dbReference>
<feature type="domain" description="Condensation" evidence="1">
    <location>
        <begin position="5"/>
        <end position="253"/>
    </location>
</feature>
<comment type="caution">
    <text evidence="2">The sequence shown here is derived from an EMBL/GenBank/DDBJ whole genome shotgun (WGS) entry which is preliminary data.</text>
</comment>
<dbReference type="GO" id="GO:0005737">
    <property type="term" value="C:cytoplasm"/>
    <property type="evidence" value="ECO:0007669"/>
    <property type="project" value="TreeGrafter"/>
</dbReference>
<reference evidence="3" key="2">
    <citation type="submission" date="2019-06" db="EMBL/GenBank/DDBJ databases">
        <title>Co-occurence of chitin degradation, pigmentation and bioactivity in marine Pseudoalteromonas.</title>
        <authorList>
            <person name="Sonnenschein E.C."/>
            <person name="Bech P.K."/>
        </authorList>
    </citation>
    <scope>NUCLEOTIDE SEQUENCE [LARGE SCALE GENOMIC DNA]</scope>
    <source>
        <strain evidence="3">S3790</strain>
    </source>
</reference>
<dbReference type="Pfam" id="PF00668">
    <property type="entry name" value="Condensation"/>
    <property type="match status" value="1"/>
</dbReference>
<dbReference type="GO" id="GO:0003824">
    <property type="term" value="F:catalytic activity"/>
    <property type="evidence" value="ECO:0007669"/>
    <property type="project" value="InterPro"/>
</dbReference>
<feature type="non-terminal residue" evidence="2">
    <location>
        <position position="1"/>
    </location>
</feature>
<dbReference type="GO" id="GO:0044550">
    <property type="term" value="P:secondary metabolite biosynthetic process"/>
    <property type="evidence" value="ECO:0007669"/>
    <property type="project" value="TreeGrafter"/>
</dbReference>
<dbReference type="OrthoDB" id="6297021at2"/>
<dbReference type="PANTHER" id="PTHR45527">
    <property type="entry name" value="NONRIBOSOMAL PEPTIDE SYNTHETASE"/>
    <property type="match status" value="1"/>
</dbReference>